<proteinExistence type="predicted"/>
<dbReference type="Proteomes" id="UP000832072">
    <property type="component" value="Segment"/>
</dbReference>
<evidence type="ECO:0000313" key="1">
    <source>
        <dbReference type="EMBL" id="UNY47045.1"/>
    </source>
</evidence>
<name>A0AAE9K6J9_9CAUD</name>
<keyword evidence="2" id="KW-1185">Reference proteome</keyword>
<sequence>MKLYTREKGALRAVAFDDDSTLEKALDLINVKHLAVRELKSVGVHPDKKAPILLCIEGTGKNFTLPDSPSVA</sequence>
<evidence type="ECO:0000313" key="2">
    <source>
        <dbReference type="Proteomes" id="UP000832072"/>
    </source>
</evidence>
<gene>
    <name evidence="1" type="ORF">EHEKIMEA_00163</name>
</gene>
<accession>A0AAE9K6J9</accession>
<protein>
    <submittedName>
        <fullName evidence="1">Uncharacterized protein</fullName>
    </submittedName>
</protein>
<organism evidence="1 2">
    <name type="scientific">Cronobacter phage LPCS28</name>
    <dbReference type="NCBI Taxonomy" id="2924885"/>
    <lineage>
        <taxon>Viruses</taxon>
        <taxon>Duplodnaviria</taxon>
        <taxon>Heunggongvirae</taxon>
        <taxon>Uroviricota</taxon>
        <taxon>Caudoviricetes</taxon>
        <taxon>Pantevenvirales</taxon>
        <taxon>Straboviridae</taxon>
        <taxon>Nanhuvirus</taxon>
        <taxon>Nanhuvirus LPCS28</taxon>
    </lineage>
</organism>
<dbReference type="EMBL" id="OM638103">
    <property type="protein sequence ID" value="UNY47045.1"/>
    <property type="molecule type" value="Genomic_DNA"/>
</dbReference>
<reference evidence="1 2" key="1">
    <citation type="submission" date="2022-02" db="EMBL/GenBank/DDBJ databases">
        <authorList>
            <person name="Tian F."/>
            <person name="Li J."/>
            <person name="Li F."/>
            <person name="Tong Y."/>
        </authorList>
    </citation>
    <scope>NUCLEOTIDE SEQUENCE [LARGE SCALE GENOMIC DNA]</scope>
</reference>